<dbReference type="PANTHER" id="PTHR40266:SF2">
    <property type="entry name" value="TOXIN HIGB-1"/>
    <property type="match status" value="1"/>
</dbReference>
<dbReference type="Gene3D" id="3.30.2310.20">
    <property type="entry name" value="RelE-like"/>
    <property type="match status" value="1"/>
</dbReference>
<sequence length="92" mass="10755">MIQSFADHDTEQLFREEKNRRFSAIARVALRKLFQMNRAGVLQDLAVPPRNRLEALKGDRAGLHAIRINDQWRLVFRWTENGPAEVAIVDYH</sequence>
<protein>
    <submittedName>
        <fullName evidence="1">Type II toxin-antitoxin system RelE/ParE family toxin</fullName>
    </submittedName>
</protein>
<dbReference type="AlphaFoldDB" id="A0A8F9TYY7"/>
<name>A0A8F9TYY7_9BACT</name>
<dbReference type="InterPro" id="IPR035093">
    <property type="entry name" value="RelE/ParE_toxin_dom_sf"/>
</dbReference>
<dbReference type="PANTHER" id="PTHR40266">
    <property type="entry name" value="TOXIN HIGB-1"/>
    <property type="match status" value="1"/>
</dbReference>
<accession>A0A8F9TYY7</accession>
<dbReference type="Proteomes" id="UP000825051">
    <property type="component" value="Chromosome"/>
</dbReference>
<organism evidence="1 2">
    <name type="scientific">Horticoccus luteus</name>
    <dbReference type="NCBI Taxonomy" id="2862869"/>
    <lineage>
        <taxon>Bacteria</taxon>
        <taxon>Pseudomonadati</taxon>
        <taxon>Verrucomicrobiota</taxon>
        <taxon>Opitutia</taxon>
        <taxon>Opitutales</taxon>
        <taxon>Opitutaceae</taxon>
        <taxon>Horticoccus</taxon>
    </lineage>
</organism>
<proteinExistence type="predicted"/>
<dbReference type="SUPFAM" id="SSF143011">
    <property type="entry name" value="RelE-like"/>
    <property type="match status" value="1"/>
</dbReference>
<dbReference type="KEGG" id="ole:K0B96_05660"/>
<dbReference type="RefSeq" id="WP_220164813.1">
    <property type="nucleotide sequence ID" value="NZ_CP080507.1"/>
</dbReference>
<dbReference type="Pfam" id="PF05015">
    <property type="entry name" value="HigB-like_toxin"/>
    <property type="match status" value="1"/>
</dbReference>
<reference evidence="1" key="1">
    <citation type="submission" date="2021-08" db="EMBL/GenBank/DDBJ databases">
        <title>Genome of a novel bacterium of the phylum Verrucomicrobia, Oleiharenicola sp. KSB-15.</title>
        <authorList>
            <person name="Chung J.-H."/>
            <person name="Ahn J.-H."/>
            <person name="Yoon Y."/>
            <person name="Kim D.-Y."/>
            <person name="An S.-H."/>
            <person name="Park I."/>
            <person name="Yeon J."/>
        </authorList>
    </citation>
    <scope>NUCLEOTIDE SEQUENCE</scope>
    <source>
        <strain evidence="1">KSB-15</strain>
    </source>
</reference>
<evidence type="ECO:0000313" key="1">
    <source>
        <dbReference type="EMBL" id="QYM80102.1"/>
    </source>
</evidence>
<dbReference type="InterPro" id="IPR007711">
    <property type="entry name" value="HigB-1"/>
</dbReference>
<evidence type="ECO:0000313" key="2">
    <source>
        <dbReference type="Proteomes" id="UP000825051"/>
    </source>
</evidence>
<keyword evidence="2" id="KW-1185">Reference proteome</keyword>
<gene>
    <name evidence="1" type="ORF">K0B96_05660</name>
</gene>
<dbReference type="EMBL" id="CP080507">
    <property type="protein sequence ID" value="QYM80102.1"/>
    <property type="molecule type" value="Genomic_DNA"/>
</dbReference>